<feature type="compositionally biased region" description="Basic and acidic residues" evidence="5">
    <location>
        <begin position="31"/>
        <end position="40"/>
    </location>
</feature>
<dbReference type="GO" id="GO:0005634">
    <property type="term" value="C:nucleus"/>
    <property type="evidence" value="ECO:0007669"/>
    <property type="project" value="UniProtKB-SubCell"/>
</dbReference>
<dbReference type="GO" id="GO:0000981">
    <property type="term" value="F:DNA-binding transcription factor activity, RNA polymerase II-specific"/>
    <property type="evidence" value="ECO:0007669"/>
    <property type="project" value="TreeGrafter"/>
</dbReference>
<evidence type="ECO:0000256" key="3">
    <source>
        <dbReference type="ARBA" id="ARBA00023163"/>
    </source>
</evidence>
<dbReference type="EMBL" id="JBCEZU010000002">
    <property type="protein sequence ID" value="KAK9541238.1"/>
    <property type="molecule type" value="Genomic_DNA"/>
</dbReference>
<dbReference type="GO" id="GO:0000978">
    <property type="term" value="F:RNA polymerase II cis-regulatory region sequence-specific DNA binding"/>
    <property type="evidence" value="ECO:0007669"/>
    <property type="project" value="TreeGrafter"/>
</dbReference>
<sequence length="304" mass="33323">MASNSLFSSSSPMLYWDPAAKRQPTPSPTSHHLDDQEVRSRHQRSAAPPRGLVQTDSPNFLCSSLPQHWRCNKTLPRAFTVVSLGNDVPDGVVVTVMAGNDDNSSAELRNATATMKQGHAHFNDLRFIGRSGRGKSFTLSINVLTSPPQIATVHRAIKVTVDGQRLPRRQRQKEVKSGVFRLPSSSSSSSDCRSFSSSLWTNEPSFRGQMTSLASSFTPSPRMHHLPALSYSTQPPAYSSFLSSAPAPPPLSHSGPFQSGSFYYGPNQTFQTTGEERNVVTTLANYIEGACLSIRGEEPVWRPY</sequence>
<dbReference type="PANTHER" id="PTHR11950:SF43">
    <property type="entry name" value="RUNT-RELATED TRANSCRIPTION FACTOR 3"/>
    <property type="match status" value="1"/>
</dbReference>
<dbReference type="FunFam" id="2.60.40.720:FF:000004">
    <property type="entry name" value="runt-related transcription factor 3"/>
    <property type="match status" value="1"/>
</dbReference>
<evidence type="ECO:0000313" key="7">
    <source>
        <dbReference type="EMBL" id="KAK9541238.1"/>
    </source>
</evidence>
<organism evidence="7 8">
    <name type="scientific">Zoarces viviparus</name>
    <name type="common">Viviparous eelpout</name>
    <name type="synonym">Blennius viviparus</name>
    <dbReference type="NCBI Taxonomy" id="48416"/>
    <lineage>
        <taxon>Eukaryota</taxon>
        <taxon>Metazoa</taxon>
        <taxon>Chordata</taxon>
        <taxon>Craniata</taxon>
        <taxon>Vertebrata</taxon>
        <taxon>Euteleostomi</taxon>
        <taxon>Actinopterygii</taxon>
        <taxon>Neopterygii</taxon>
        <taxon>Teleostei</taxon>
        <taxon>Neoteleostei</taxon>
        <taxon>Acanthomorphata</taxon>
        <taxon>Eupercaria</taxon>
        <taxon>Perciformes</taxon>
        <taxon>Cottioidei</taxon>
        <taxon>Zoarcales</taxon>
        <taxon>Zoarcidae</taxon>
        <taxon>Zoarcinae</taxon>
        <taxon>Zoarces</taxon>
    </lineage>
</organism>
<dbReference type="GO" id="GO:0030182">
    <property type="term" value="P:neuron differentiation"/>
    <property type="evidence" value="ECO:0007669"/>
    <property type="project" value="TreeGrafter"/>
</dbReference>
<dbReference type="GO" id="GO:0005524">
    <property type="term" value="F:ATP binding"/>
    <property type="evidence" value="ECO:0007669"/>
    <property type="project" value="InterPro"/>
</dbReference>
<dbReference type="PRINTS" id="PR00967">
    <property type="entry name" value="ONCOGENEAML1"/>
</dbReference>
<feature type="region of interest" description="Disordered" evidence="5">
    <location>
        <begin position="163"/>
        <end position="193"/>
    </location>
</feature>
<dbReference type="InterPro" id="IPR012346">
    <property type="entry name" value="p53/RUNT-type_TF_DNA-bd_sf"/>
</dbReference>
<dbReference type="GO" id="GO:0045595">
    <property type="term" value="P:regulation of cell differentiation"/>
    <property type="evidence" value="ECO:0007669"/>
    <property type="project" value="TreeGrafter"/>
</dbReference>
<protein>
    <recommendedName>
        <fullName evidence="6">Runt domain-containing protein</fullName>
    </recommendedName>
</protein>
<evidence type="ECO:0000259" key="6">
    <source>
        <dbReference type="PROSITE" id="PS51062"/>
    </source>
</evidence>
<proteinExistence type="predicted"/>
<dbReference type="PANTHER" id="PTHR11950">
    <property type="entry name" value="RUNT RELATED"/>
    <property type="match status" value="1"/>
</dbReference>
<comment type="subcellular location">
    <subcellularLocation>
        <location evidence="1">Nucleus</location>
    </subcellularLocation>
</comment>
<dbReference type="PROSITE" id="PS51062">
    <property type="entry name" value="RUNT"/>
    <property type="match status" value="1"/>
</dbReference>
<feature type="compositionally biased region" description="Low complexity" evidence="5">
    <location>
        <begin position="1"/>
        <end position="11"/>
    </location>
</feature>
<evidence type="ECO:0000256" key="1">
    <source>
        <dbReference type="ARBA" id="ARBA00004123"/>
    </source>
</evidence>
<evidence type="ECO:0000256" key="2">
    <source>
        <dbReference type="ARBA" id="ARBA00023015"/>
    </source>
</evidence>
<dbReference type="GO" id="GO:0002062">
    <property type="term" value="P:chondrocyte differentiation"/>
    <property type="evidence" value="ECO:0007669"/>
    <property type="project" value="TreeGrafter"/>
</dbReference>
<keyword evidence="3" id="KW-0804">Transcription</keyword>
<dbReference type="GO" id="GO:0001503">
    <property type="term" value="P:ossification"/>
    <property type="evidence" value="ECO:0007669"/>
    <property type="project" value="TreeGrafter"/>
</dbReference>
<comment type="caution">
    <text evidence="7">The sequence shown here is derived from an EMBL/GenBank/DDBJ whole genome shotgun (WGS) entry which is preliminary data.</text>
</comment>
<name>A0AAW1G3G7_ZOAVI</name>
<evidence type="ECO:0000313" key="8">
    <source>
        <dbReference type="Proteomes" id="UP001488805"/>
    </source>
</evidence>
<dbReference type="Gene3D" id="2.60.40.720">
    <property type="match status" value="1"/>
</dbReference>
<reference evidence="7 8" key="1">
    <citation type="journal article" date="2024" name="Genome Biol. Evol.">
        <title>Chromosome-level genome assembly of the viviparous eelpout Zoarces viviparus.</title>
        <authorList>
            <person name="Fuhrmann N."/>
            <person name="Brasseur M.V."/>
            <person name="Bakowski C.E."/>
            <person name="Podsiadlowski L."/>
            <person name="Prost S."/>
            <person name="Krehenwinkel H."/>
            <person name="Mayer C."/>
        </authorList>
    </citation>
    <scope>NUCLEOTIDE SEQUENCE [LARGE SCALE GENOMIC DNA]</scope>
    <source>
        <strain evidence="7">NO-MEL_2022_Ind0_liver</strain>
    </source>
</reference>
<dbReference type="AlphaFoldDB" id="A0AAW1G3G7"/>
<dbReference type="InterPro" id="IPR000040">
    <property type="entry name" value="AML1_Runt"/>
</dbReference>
<feature type="region of interest" description="Disordered" evidence="5">
    <location>
        <begin position="1"/>
        <end position="57"/>
    </location>
</feature>
<evidence type="ECO:0000256" key="5">
    <source>
        <dbReference type="SAM" id="MobiDB-lite"/>
    </source>
</evidence>
<dbReference type="Proteomes" id="UP001488805">
    <property type="component" value="Unassembled WGS sequence"/>
</dbReference>
<dbReference type="Pfam" id="PF00853">
    <property type="entry name" value="Runt"/>
    <property type="match status" value="1"/>
</dbReference>
<feature type="compositionally biased region" description="Low complexity" evidence="5">
    <location>
        <begin position="184"/>
        <end position="193"/>
    </location>
</feature>
<keyword evidence="2" id="KW-0805">Transcription regulation</keyword>
<dbReference type="InterPro" id="IPR008967">
    <property type="entry name" value="p53-like_TF_DNA-bd_sf"/>
</dbReference>
<dbReference type="SUPFAM" id="SSF49417">
    <property type="entry name" value="p53-like transcription factors"/>
    <property type="match status" value="1"/>
</dbReference>
<keyword evidence="4" id="KW-0539">Nucleus</keyword>
<gene>
    <name evidence="7" type="ORF">VZT92_001299</name>
</gene>
<keyword evidence="8" id="KW-1185">Reference proteome</keyword>
<accession>A0AAW1G3G7</accession>
<feature type="domain" description="Runt" evidence="6">
    <location>
        <begin position="40"/>
        <end position="169"/>
    </location>
</feature>
<dbReference type="InterPro" id="IPR013524">
    <property type="entry name" value="Runt_dom"/>
</dbReference>
<dbReference type="GO" id="GO:0030097">
    <property type="term" value="P:hemopoiesis"/>
    <property type="evidence" value="ECO:0007669"/>
    <property type="project" value="TreeGrafter"/>
</dbReference>
<evidence type="ECO:0000256" key="4">
    <source>
        <dbReference type="ARBA" id="ARBA00023242"/>
    </source>
</evidence>